<keyword evidence="3" id="KW-1185">Reference proteome</keyword>
<keyword evidence="2" id="KW-0378">Hydrolase</keyword>
<reference evidence="2 3" key="2">
    <citation type="journal article" date="2016" name="Int. J. Syst. Evol. Microbiol.">
        <title>Flavisolibacter tropicus sp. nov., isolated from tropical soil.</title>
        <authorList>
            <person name="Lee J.J."/>
            <person name="Kang M.S."/>
            <person name="Kim G.S."/>
            <person name="Lee C.S."/>
            <person name="Lim S."/>
            <person name="Lee J."/>
            <person name="Roh S.H."/>
            <person name="Kang H."/>
            <person name="Ha J.M."/>
            <person name="Bae S."/>
            <person name="Jung H.Y."/>
            <person name="Kim M.K."/>
        </authorList>
    </citation>
    <scope>NUCLEOTIDE SEQUENCE [LARGE SCALE GENOMIC DNA]</scope>
    <source>
        <strain evidence="2 3">LCS9</strain>
    </source>
</reference>
<evidence type="ECO:0000313" key="3">
    <source>
        <dbReference type="Proteomes" id="UP000077177"/>
    </source>
</evidence>
<dbReference type="EMBL" id="CP011390">
    <property type="protein sequence ID" value="ANE50263.1"/>
    <property type="molecule type" value="Genomic_DNA"/>
</dbReference>
<dbReference type="KEGG" id="fla:SY85_06875"/>
<organism evidence="2 3">
    <name type="scientific">Flavisolibacter tropicus</name>
    <dbReference type="NCBI Taxonomy" id="1492898"/>
    <lineage>
        <taxon>Bacteria</taxon>
        <taxon>Pseudomonadati</taxon>
        <taxon>Bacteroidota</taxon>
        <taxon>Chitinophagia</taxon>
        <taxon>Chitinophagales</taxon>
        <taxon>Chitinophagaceae</taxon>
        <taxon>Flavisolibacter</taxon>
    </lineage>
</organism>
<dbReference type="Gene3D" id="3.90.1570.30">
    <property type="match status" value="1"/>
</dbReference>
<evidence type="ECO:0000313" key="2">
    <source>
        <dbReference type="EMBL" id="ANE50263.1"/>
    </source>
</evidence>
<feature type="domain" description="Type I restriction enzyme R protein N-terminal" evidence="1">
    <location>
        <begin position="36"/>
        <end position="142"/>
    </location>
</feature>
<accession>A0A172TU10</accession>
<dbReference type="GO" id="GO:0004519">
    <property type="term" value="F:endonuclease activity"/>
    <property type="evidence" value="ECO:0007669"/>
    <property type="project" value="UniProtKB-KW"/>
</dbReference>
<dbReference type="STRING" id="1492898.SY85_06875"/>
<dbReference type="Pfam" id="PF13588">
    <property type="entry name" value="HSDR_N_2"/>
    <property type="match status" value="1"/>
</dbReference>
<name>A0A172TU10_9BACT</name>
<protein>
    <submittedName>
        <fullName evidence="2">Restriction endonuclease subunit R</fullName>
    </submittedName>
</protein>
<keyword evidence="2" id="KW-0540">Nuclease</keyword>
<gene>
    <name evidence="2" type="ORF">SY85_06875</name>
</gene>
<sequence length="145" mass="16712">MIPVQFPEPQFNLKKEGDRSYIFCLIRKQWLLLTEEEWVRQNFINYLISVVNYPASLIAVEKELLLNGMKKRFDILVYNTSHQPWLLVECKAPHVSLSEDVLQQALRYNISVPVLYIIITNGTNTLGWSNAAGNLTLLNQLPSHA</sequence>
<evidence type="ECO:0000259" key="1">
    <source>
        <dbReference type="Pfam" id="PF13588"/>
    </source>
</evidence>
<dbReference type="AlphaFoldDB" id="A0A172TU10"/>
<dbReference type="InterPro" id="IPR029464">
    <property type="entry name" value="HSDR_N"/>
</dbReference>
<reference evidence="3" key="1">
    <citation type="submission" date="2015-01" db="EMBL/GenBank/DDBJ databases">
        <title>Flavisolibacter sp./LCS9/ whole genome sequencing.</title>
        <authorList>
            <person name="Kim M.K."/>
            <person name="Srinivasan S."/>
            <person name="Lee J.-J."/>
        </authorList>
    </citation>
    <scope>NUCLEOTIDE SEQUENCE [LARGE SCALE GENOMIC DNA]</scope>
    <source>
        <strain evidence="3">LCS9</strain>
    </source>
</reference>
<proteinExistence type="predicted"/>
<dbReference type="OrthoDB" id="9790377at2"/>
<dbReference type="Proteomes" id="UP000077177">
    <property type="component" value="Chromosome"/>
</dbReference>
<keyword evidence="2" id="KW-0255">Endonuclease</keyword>